<dbReference type="Proteomes" id="UP000193387">
    <property type="component" value="Unassembled WGS sequence"/>
</dbReference>
<name>A0AAJ3NRF9_9MYCO</name>
<sequence>MSRITTPFGFASTALEIADGVDLSGRQAIVTGTSSGIGAETARALAAAGAWVVLAVRDVGTGRRAAVDIATTTGSQHVTVAPMDLTDLDSVADFVADWSEPQHISATSPLLDGIGRRYCVGGNAARLWSIPDALVSQVSSTPAGMR</sequence>
<dbReference type="AlphaFoldDB" id="A0AAJ3NRF9"/>
<dbReference type="Pfam" id="PF00106">
    <property type="entry name" value="adh_short"/>
    <property type="match status" value="1"/>
</dbReference>
<dbReference type="GO" id="GO:0016491">
    <property type="term" value="F:oxidoreductase activity"/>
    <property type="evidence" value="ECO:0007669"/>
    <property type="project" value="UniProtKB-KW"/>
</dbReference>
<evidence type="ECO:0000256" key="1">
    <source>
        <dbReference type="ARBA" id="ARBA00006484"/>
    </source>
</evidence>
<proteinExistence type="inferred from homology"/>
<evidence type="ECO:0000313" key="3">
    <source>
        <dbReference type="EMBL" id="ORW71865.1"/>
    </source>
</evidence>
<dbReference type="EMBL" id="LQPR01000027">
    <property type="protein sequence ID" value="ORW71865.1"/>
    <property type="molecule type" value="Genomic_DNA"/>
</dbReference>
<protein>
    <recommendedName>
        <fullName evidence="5">Oxidoreductase</fullName>
    </recommendedName>
</protein>
<accession>A0AAJ3NRF9</accession>
<dbReference type="PANTHER" id="PTHR24320">
    <property type="entry name" value="RETINOL DEHYDROGENASE"/>
    <property type="match status" value="1"/>
</dbReference>
<evidence type="ECO:0008006" key="5">
    <source>
        <dbReference type="Google" id="ProtNLM"/>
    </source>
</evidence>
<comment type="similarity">
    <text evidence="1">Belongs to the short-chain dehydrogenases/reductases (SDR) family.</text>
</comment>
<dbReference type="InterPro" id="IPR036291">
    <property type="entry name" value="NAD(P)-bd_dom_sf"/>
</dbReference>
<dbReference type="InterPro" id="IPR002347">
    <property type="entry name" value="SDR_fam"/>
</dbReference>
<keyword evidence="2" id="KW-0560">Oxidoreductase</keyword>
<comment type="caution">
    <text evidence="3">The sequence shown here is derived from an EMBL/GenBank/DDBJ whole genome shotgun (WGS) entry which is preliminary data.</text>
</comment>
<evidence type="ECO:0000256" key="2">
    <source>
        <dbReference type="ARBA" id="ARBA00023002"/>
    </source>
</evidence>
<gene>
    <name evidence="3" type="ORF">AWC23_12325</name>
</gene>
<evidence type="ECO:0000313" key="4">
    <source>
        <dbReference type="Proteomes" id="UP000193387"/>
    </source>
</evidence>
<keyword evidence="4" id="KW-1185">Reference proteome</keyword>
<dbReference type="SUPFAM" id="SSF51735">
    <property type="entry name" value="NAD(P)-binding Rossmann-fold domains"/>
    <property type="match status" value="1"/>
</dbReference>
<dbReference type="PANTHER" id="PTHR24320:SF227">
    <property type="entry name" value="RETINOL DEHYDROGENASE 11"/>
    <property type="match status" value="1"/>
</dbReference>
<dbReference type="RefSeq" id="WP_085255637.1">
    <property type="nucleotide sequence ID" value="NZ_AP022573.1"/>
</dbReference>
<reference evidence="3 4" key="1">
    <citation type="submission" date="2016-01" db="EMBL/GenBank/DDBJ databases">
        <title>The new phylogeny of the genus Mycobacterium.</title>
        <authorList>
            <person name="Tarcisio F."/>
            <person name="Conor M."/>
            <person name="Antonella G."/>
            <person name="Elisabetta G."/>
            <person name="Giulia F.S."/>
            <person name="Sara T."/>
            <person name="Anna F."/>
            <person name="Clotilde B."/>
            <person name="Roberto B."/>
            <person name="Veronica D.S."/>
            <person name="Fabio R."/>
            <person name="Monica P."/>
            <person name="Olivier J."/>
            <person name="Enrico T."/>
            <person name="Nicola S."/>
        </authorList>
    </citation>
    <scope>NUCLEOTIDE SEQUENCE [LARGE SCALE GENOMIC DNA]</scope>
    <source>
        <strain evidence="3 4">DSM 44616</strain>
    </source>
</reference>
<organism evidence="3 4">
    <name type="scientific">Mycobacterium saskatchewanense</name>
    <dbReference type="NCBI Taxonomy" id="220927"/>
    <lineage>
        <taxon>Bacteria</taxon>
        <taxon>Bacillati</taxon>
        <taxon>Actinomycetota</taxon>
        <taxon>Actinomycetes</taxon>
        <taxon>Mycobacteriales</taxon>
        <taxon>Mycobacteriaceae</taxon>
        <taxon>Mycobacterium</taxon>
        <taxon>Mycobacterium simiae complex</taxon>
    </lineage>
</organism>
<dbReference type="Gene3D" id="3.40.50.720">
    <property type="entry name" value="NAD(P)-binding Rossmann-like Domain"/>
    <property type="match status" value="1"/>
</dbReference>